<keyword evidence="5" id="KW-0963">Cytoplasm</keyword>
<dbReference type="OrthoDB" id="19329at2759"/>
<evidence type="ECO:0000256" key="7">
    <source>
        <dbReference type="ARBA" id="ARBA00022660"/>
    </source>
</evidence>
<dbReference type="GO" id="GO:0008270">
    <property type="term" value="F:zinc ion binding"/>
    <property type="evidence" value="ECO:0007669"/>
    <property type="project" value="UniProtKB-KW"/>
</dbReference>
<dbReference type="SMART" id="SM00355">
    <property type="entry name" value="ZnF_C2H2"/>
    <property type="match status" value="4"/>
</dbReference>
<evidence type="ECO:0000256" key="18">
    <source>
        <dbReference type="ARBA" id="ARBA00034126"/>
    </source>
</evidence>
<evidence type="ECO:0000256" key="6">
    <source>
        <dbReference type="ARBA" id="ARBA00022517"/>
    </source>
</evidence>
<dbReference type="GO" id="GO:0005743">
    <property type="term" value="C:mitochondrial inner membrane"/>
    <property type="evidence" value="ECO:0007669"/>
    <property type="project" value="UniProtKB-SubCell"/>
</dbReference>
<evidence type="ECO:0000256" key="10">
    <source>
        <dbReference type="ARBA" id="ARBA00022737"/>
    </source>
</evidence>
<dbReference type="EMBL" id="OB660374">
    <property type="protein sequence ID" value="CAD7224459.1"/>
    <property type="molecule type" value="Genomic_DNA"/>
</dbReference>
<comment type="similarity">
    <text evidence="18">Belongs to the REI1 family.</text>
</comment>
<evidence type="ECO:0000256" key="17">
    <source>
        <dbReference type="ARBA" id="ARBA00023136"/>
    </source>
</evidence>
<evidence type="ECO:0000259" key="22">
    <source>
        <dbReference type="PROSITE" id="PS00028"/>
    </source>
</evidence>
<evidence type="ECO:0000256" key="15">
    <source>
        <dbReference type="ARBA" id="ARBA00022989"/>
    </source>
</evidence>
<evidence type="ECO:0000256" key="21">
    <source>
        <dbReference type="SAM" id="MobiDB-lite"/>
    </source>
</evidence>
<keyword evidence="14" id="KW-0249">Electron transport</keyword>
<dbReference type="Pfam" id="PF12756">
    <property type="entry name" value="zf-C2H2_2"/>
    <property type="match status" value="1"/>
</dbReference>
<evidence type="ECO:0000256" key="19">
    <source>
        <dbReference type="ARBA" id="ARBA00068509"/>
    </source>
</evidence>
<dbReference type="GO" id="GO:0042273">
    <property type="term" value="P:ribosomal large subunit biogenesis"/>
    <property type="evidence" value="ECO:0007669"/>
    <property type="project" value="TreeGrafter"/>
</dbReference>
<dbReference type="Pfam" id="PF05365">
    <property type="entry name" value="UCR_UQCRX_QCR9"/>
    <property type="match status" value="1"/>
</dbReference>
<evidence type="ECO:0000256" key="1">
    <source>
        <dbReference type="ARBA" id="ARBA00004434"/>
    </source>
</evidence>
<dbReference type="GO" id="GO:0006122">
    <property type="term" value="P:mitochondrial electron transport, ubiquinol to cytochrome c"/>
    <property type="evidence" value="ECO:0007669"/>
    <property type="project" value="InterPro"/>
</dbReference>
<feature type="domain" description="C2H2-type" evidence="22">
    <location>
        <begin position="163"/>
        <end position="185"/>
    </location>
</feature>
<dbReference type="InterPro" id="IPR003604">
    <property type="entry name" value="Matrin/U1-like-C_Znf_C2H2"/>
</dbReference>
<evidence type="ECO:0000256" key="3">
    <source>
        <dbReference type="ARBA" id="ARBA00007856"/>
    </source>
</evidence>
<name>A0A7R8ZHG4_9CRUS</name>
<dbReference type="InterPro" id="IPR041661">
    <property type="entry name" value="ZN622/Rei1/Reh1_Znf-C2H2"/>
</dbReference>
<keyword evidence="10" id="KW-0677">Repeat</keyword>
<dbReference type="PROSITE" id="PS00028">
    <property type="entry name" value="ZINC_FINGER_C2H2_1"/>
    <property type="match status" value="1"/>
</dbReference>
<dbReference type="SMART" id="SM00451">
    <property type="entry name" value="ZnF_U1"/>
    <property type="match status" value="2"/>
</dbReference>
<evidence type="ECO:0000256" key="2">
    <source>
        <dbReference type="ARBA" id="ARBA00004496"/>
    </source>
</evidence>
<dbReference type="SUPFAM" id="SSF57667">
    <property type="entry name" value="beta-beta-alpha zinc fingers"/>
    <property type="match status" value="2"/>
</dbReference>
<evidence type="ECO:0000313" key="23">
    <source>
        <dbReference type="EMBL" id="CAD7224459.1"/>
    </source>
</evidence>
<dbReference type="InterPro" id="IPR036236">
    <property type="entry name" value="Znf_C2H2_sf"/>
</dbReference>
<keyword evidence="17" id="KW-0472">Membrane</keyword>
<keyword evidence="9" id="KW-0479">Metal-binding</keyword>
<feature type="compositionally biased region" description="Basic and acidic residues" evidence="21">
    <location>
        <begin position="1"/>
        <end position="12"/>
    </location>
</feature>
<comment type="subcellular location">
    <subcellularLocation>
        <location evidence="2">Cytoplasm</location>
    </subcellularLocation>
    <subcellularLocation>
        <location evidence="1">Mitochondrion inner membrane</location>
        <topology evidence="1">Single-pass membrane protein</topology>
    </subcellularLocation>
</comment>
<dbReference type="Gene3D" id="1.20.5.260">
    <property type="entry name" value="Cytochrome b-c1 complex subunit 9"/>
    <property type="match status" value="1"/>
</dbReference>
<evidence type="ECO:0000256" key="8">
    <source>
        <dbReference type="ARBA" id="ARBA00022692"/>
    </source>
</evidence>
<dbReference type="Gene3D" id="3.30.160.60">
    <property type="entry name" value="Classic Zinc Finger"/>
    <property type="match status" value="1"/>
</dbReference>
<keyword evidence="7" id="KW-0679">Respiratory chain</keyword>
<evidence type="ECO:0000256" key="20">
    <source>
        <dbReference type="ARBA" id="ARBA00076299"/>
    </source>
</evidence>
<evidence type="ECO:0000256" key="12">
    <source>
        <dbReference type="ARBA" id="ARBA00022792"/>
    </source>
</evidence>
<dbReference type="GO" id="GO:0003676">
    <property type="term" value="F:nucleic acid binding"/>
    <property type="evidence" value="ECO:0007669"/>
    <property type="project" value="InterPro"/>
</dbReference>
<proteinExistence type="inferred from homology"/>
<evidence type="ECO:0000256" key="4">
    <source>
        <dbReference type="ARBA" id="ARBA00022448"/>
    </source>
</evidence>
<feature type="compositionally biased region" description="Polar residues" evidence="21">
    <location>
        <begin position="188"/>
        <end position="200"/>
    </location>
</feature>
<sequence>MDIAEKLKEPTKLAKRSPGGSGWKGTIYRAVFKRSSTFALSIAVGCFIFEKAVDDGCDAFFDWWNKGKLWKDIEAQSFRPKTVEMSSPSAVSTSGFTCLNCRVKFINGDLQRDHYKSHWHRYNLKRKVVGFEPVTAEQFEERVREQNALAVLQERTSKESSYCQTCRKSFNTEKALENHLHSKKHLDSVSSSDGTPVVTTSERKPSASEANDDIEIEEVDSDEWEGDPIPSTDCLFCSFHSASLEKNLDHMTTKHSFFIPEIEYIVDLDGLITYLGEKVGCGMRCLWCNERGRRFYSTLAAQRHMRDKGHCKIPHDSGEDLLEFADFYDFSPSYPEGFGTEDADEELPPMMMESYEASSTKVDEDDGGDGFLKLPSGSTIGHRALFRYFKQNPRPERAQGKGTRKIHSEIIGQYKALGYSGSQLEVVQKKARDLHFMRKSLAKSYVTLGVKANKLQKHFRVQHATN</sequence>
<evidence type="ECO:0000256" key="11">
    <source>
        <dbReference type="ARBA" id="ARBA00022771"/>
    </source>
</evidence>
<evidence type="ECO:0000256" key="5">
    <source>
        <dbReference type="ARBA" id="ARBA00022490"/>
    </source>
</evidence>
<dbReference type="InterPro" id="IPR008027">
    <property type="entry name" value="QCR9"/>
</dbReference>
<dbReference type="AlphaFoldDB" id="A0A7R8ZHG4"/>
<feature type="region of interest" description="Disordered" evidence="21">
    <location>
        <begin position="181"/>
        <end position="212"/>
    </location>
</feature>
<keyword evidence="4" id="KW-0813">Transport</keyword>
<keyword evidence="12" id="KW-0999">Mitochondrion inner membrane</keyword>
<keyword evidence="13" id="KW-0862">Zinc</keyword>
<dbReference type="InterPro" id="IPR040025">
    <property type="entry name" value="Znf622/Rei1/Reh1"/>
</dbReference>
<keyword evidence="6" id="KW-0690">Ribosome biogenesis</keyword>
<keyword evidence="15" id="KW-1133">Transmembrane helix</keyword>
<protein>
    <recommendedName>
        <fullName evidence="19">Cytochrome b-c1 complex subunit 9</fullName>
    </recommendedName>
    <alternativeName>
        <fullName evidence="20">Complex III subunit X</fullName>
    </alternativeName>
</protein>
<keyword evidence="11" id="KW-0863">Zinc-finger</keyword>
<dbReference type="Pfam" id="PF12171">
    <property type="entry name" value="zf-C2H2_jaz"/>
    <property type="match status" value="1"/>
</dbReference>
<gene>
    <name evidence="23" type="ORF">CTOB1V02_LOCUS2417</name>
</gene>
<dbReference type="GO" id="GO:0045275">
    <property type="term" value="C:respiratory chain complex III"/>
    <property type="evidence" value="ECO:0007669"/>
    <property type="project" value="InterPro"/>
</dbReference>
<dbReference type="GO" id="GO:0030687">
    <property type="term" value="C:preribosome, large subunit precursor"/>
    <property type="evidence" value="ECO:0007669"/>
    <property type="project" value="TreeGrafter"/>
</dbReference>
<keyword evidence="8" id="KW-0812">Transmembrane</keyword>
<organism evidence="23">
    <name type="scientific">Cyprideis torosa</name>
    <dbReference type="NCBI Taxonomy" id="163714"/>
    <lineage>
        <taxon>Eukaryota</taxon>
        <taxon>Metazoa</taxon>
        <taxon>Ecdysozoa</taxon>
        <taxon>Arthropoda</taxon>
        <taxon>Crustacea</taxon>
        <taxon>Oligostraca</taxon>
        <taxon>Ostracoda</taxon>
        <taxon>Podocopa</taxon>
        <taxon>Podocopida</taxon>
        <taxon>Cytherocopina</taxon>
        <taxon>Cytheroidea</taxon>
        <taxon>Cytherideidae</taxon>
        <taxon>Cyprideis</taxon>
    </lineage>
</organism>
<reference evidence="23" key="1">
    <citation type="submission" date="2020-11" db="EMBL/GenBank/DDBJ databases">
        <authorList>
            <person name="Tran Van P."/>
        </authorList>
    </citation>
    <scope>NUCLEOTIDE SEQUENCE</scope>
</reference>
<dbReference type="PANTHER" id="PTHR13182">
    <property type="entry name" value="ZINC FINGER PROTEIN 622"/>
    <property type="match status" value="1"/>
</dbReference>
<accession>A0A7R8ZHG4</accession>
<dbReference type="SUPFAM" id="SSF81514">
    <property type="entry name" value="Subunit X (non-heme 7 kDa protein) of cytochrome bc1 complex (Ubiquinol-cytochrome c reductase)"/>
    <property type="match status" value="1"/>
</dbReference>
<keyword evidence="16" id="KW-0496">Mitochondrion</keyword>
<dbReference type="InterPro" id="IPR036656">
    <property type="entry name" value="QCR9_sf"/>
</dbReference>
<comment type="similarity">
    <text evidence="3">Belongs to the UQCR10/QCR9 family.</text>
</comment>
<evidence type="ECO:0000256" key="13">
    <source>
        <dbReference type="ARBA" id="ARBA00022833"/>
    </source>
</evidence>
<evidence type="ECO:0000256" key="9">
    <source>
        <dbReference type="ARBA" id="ARBA00022723"/>
    </source>
</evidence>
<dbReference type="InterPro" id="IPR022755">
    <property type="entry name" value="Znf_C2H2_jaz"/>
</dbReference>
<dbReference type="InterPro" id="IPR013087">
    <property type="entry name" value="Znf_C2H2_type"/>
</dbReference>
<dbReference type="FunFam" id="1.20.5.260:FF:000001">
    <property type="entry name" value="Cytochrome b-c1 complex subunit 9"/>
    <property type="match status" value="1"/>
</dbReference>
<evidence type="ECO:0000256" key="14">
    <source>
        <dbReference type="ARBA" id="ARBA00022982"/>
    </source>
</evidence>
<feature type="region of interest" description="Disordered" evidence="21">
    <location>
        <begin position="1"/>
        <end position="21"/>
    </location>
</feature>
<dbReference type="PANTHER" id="PTHR13182:SF8">
    <property type="entry name" value="CYTOPLASMIC 60S SUBUNIT BIOGENESIS FACTOR ZNF622"/>
    <property type="match status" value="1"/>
</dbReference>
<evidence type="ECO:0000256" key="16">
    <source>
        <dbReference type="ARBA" id="ARBA00023128"/>
    </source>
</evidence>